<reference evidence="3" key="1">
    <citation type="submission" date="2021-06" db="EMBL/GenBank/DDBJ databases">
        <title>Updating the genus Pseudomonas: Description of 43 new species and partition of the Pseudomonas putida group.</title>
        <authorList>
            <person name="Girard L."/>
            <person name="Lood C."/>
            <person name="Vandamme P."/>
            <person name="Rokni-Zadeh H."/>
            <person name="Van Noort V."/>
            <person name="Hofte M."/>
            <person name="Lavigne R."/>
            <person name="De Mot R."/>
        </authorList>
    </citation>
    <scope>NUCLEOTIDE SEQUENCE</scope>
    <source>
        <strain evidence="3">SWRI74</strain>
    </source>
</reference>
<evidence type="ECO:0000256" key="1">
    <source>
        <dbReference type="PROSITE-ProRule" id="PRU10141"/>
    </source>
</evidence>
<keyword evidence="1" id="KW-0067">ATP-binding</keyword>
<dbReference type="Proteomes" id="UP001049200">
    <property type="component" value="Unassembled WGS sequence"/>
</dbReference>
<feature type="binding site" evidence="1">
    <location>
        <position position="31"/>
    </location>
    <ligand>
        <name>ATP</name>
        <dbReference type="ChEBI" id="CHEBI:30616"/>
    </ligand>
</feature>
<keyword evidence="3" id="KW-0418">Kinase</keyword>
<proteinExistence type="predicted"/>
<keyword evidence="4" id="KW-1185">Reference proteome</keyword>
<dbReference type="InterPro" id="IPR051681">
    <property type="entry name" value="Ser/Thr_Kinases-Pseudokinases"/>
</dbReference>
<name>A0ABS6QQ92_9PSED</name>
<dbReference type="PROSITE" id="PS50011">
    <property type="entry name" value="PROTEIN_KINASE_DOM"/>
    <property type="match status" value="1"/>
</dbReference>
<keyword evidence="3" id="KW-0808">Transferase</keyword>
<evidence type="ECO:0000259" key="2">
    <source>
        <dbReference type="PROSITE" id="PS50011"/>
    </source>
</evidence>
<dbReference type="Pfam" id="PF07714">
    <property type="entry name" value="PK_Tyr_Ser-Thr"/>
    <property type="match status" value="1"/>
</dbReference>
<dbReference type="PANTHER" id="PTHR44329">
    <property type="entry name" value="SERINE/THREONINE-PROTEIN KINASE TNNI3K-RELATED"/>
    <property type="match status" value="1"/>
</dbReference>
<dbReference type="RefSeq" id="WP_217871553.1">
    <property type="nucleotide sequence ID" value="NZ_JAHSTU010000003.1"/>
</dbReference>
<keyword evidence="1" id="KW-0547">Nucleotide-binding</keyword>
<organism evidence="3 4">
    <name type="scientific">Pseudomonas azerbaijanoccidentalis</name>
    <dbReference type="NCBI Taxonomy" id="2842347"/>
    <lineage>
        <taxon>Bacteria</taxon>
        <taxon>Pseudomonadati</taxon>
        <taxon>Pseudomonadota</taxon>
        <taxon>Gammaproteobacteria</taxon>
        <taxon>Pseudomonadales</taxon>
        <taxon>Pseudomonadaceae</taxon>
        <taxon>Pseudomonas</taxon>
    </lineage>
</organism>
<dbReference type="InterPro" id="IPR000719">
    <property type="entry name" value="Prot_kinase_dom"/>
</dbReference>
<accession>A0ABS6QQ92</accession>
<dbReference type="InterPro" id="IPR017441">
    <property type="entry name" value="Protein_kinase_ATP_BS"/>
</dbReference>
<evidence type="ECO:0000313" key="4">
    <source>
        <dbReference type="Proteomes" id="UP001049200"/>
    </source>
</evidence>
<comment type="caution">
    <text evidence="3">The sequence shown here is derived from an EMBL/GenBank/DDBJ whole genome shotgun (WGS) entry which is preliminary data.</text>
</comment>
<dbReference type="GO" id="GO:0016301">
    <property type="term" value="F:kinase activity"/>
    <property type="evidence" value="ECO:0007669"/>
    <property type="project" value="UniProtKB-KW"/>
</dbReference>
<evidence type="ECO:0000313" key="3">
    <source>
        <dbReference type="EMBL" id="MBV4520870.1"/>
    </source>
</evidence>
<feature type="domain" description="Protein kinase" evidence="2">
    <location>
        <begin position="3"/>
        <end position="274"/>
    </location>
</feature>
<gene>
    <name evidence="3" type="ORF">KVG88_12420</name>
</gene>
<dbReference type="InterPro" id="IPR001245">
    <property type="entry name" value="Ser-Thr/Tyr_kinase_cat_dom"/>
</dbReference>
<dbReference type="PROSITE" id="PS00107">
    <property type="entry name" value="PROTEIN_KINASE_ATP"/>
    <property type="match status" value="1"/>
</dbReference>
<protein>
    <submittedName>
        <fullName evidence="3">Protein kinase</fullName>
    </submittedName>
</protein>
<dbReference type="EMBL" id="JAHSTU010000003">
    <property type="protein sequence ID" value="MBV4520870.1"/>
    <property type="molecule type" value="Genomic_DNA"/>
</dbReference>
<sequence length="448" mass="49735">MKLELIEQLGDGAFADVWRARDELDREVAVKIVREASLGVADALAHAKALARATHPNVVAVLTLETIQDPNTGKDASCVVMELIHGVTLATYLSRGKLTATDVVLFGLGIIDGLAHIHAQGMAHGDLHAENVMIGANVAKIIDILYLNSLSTLTSENRASRLNRDILSLRLMIQELIVNSDIDSAEATEFNNMLGSRAQLNDIRTAFIKITSPDDPEREQRTLDHLFSRVVDTDFVEGEAYAAALGEDTPDHAVLELLERIANELVYEYKHSNYVRVLWSRLSVAKRSEFLTHLSAVIDKETPRGKWSPNLRLLATLPRANWSGLRKLVQIRLEELITKDVLAGHVDIHGTKKISGGILGTYANSFWGVFQNKGILADNLISLLRQSWYTQNYVGSYFMTTIPPLAEATGKRTEFINAFRSALNNDARIVTNKLEELPPDWAEEIRAK</sequence>
<dbReference type="PANTHER" id="PTHR44329:SF214">
    <property type="entry name" value="PROTEIN KINASE DOMAIN-CONTAINING PROTEIN"/>
    <property type="match status" value="1"/>
</dbReference>